<dbReference type="EMBL" id="CAJPIN010005554">
    <property type="protein sequence ID" value="CAG2057523.1"/>
    <property type="molecule type" value="Genomic_DNA"/>
</dbReference>
<dbReference type="Gene3D" id="3.90.550.10">
    <property type="entry name" value="Spore Coat Polysaccharide Biosynthesis Protein SpsA, Chain A"/>
    <property type="match status" value="1"/>
</dbReference>
<dbReference type="SUPFAM" id="SSF53448">
    <property type="entry name" value="Nucleotide-diphospho-sugar transferases"/>
    <property type="match status" value="1"/>
</dbReference>
<proteinExistence type="predicted"/>
<protein>
    <submittedName>
        <fullName evidence="1">Uncharacterized protein</fullName>
    </submittedName>
</protein>
<evidence type="ECO:0000313" key="2">
    <source>
        <dbReference type="Proteomes" id="UP001153148"/>
    </source>
</evidence>
<feature type="non-terminal residue" evidence="1">
    <location>
        <position position="92"/>
    </location>
</feature>
<reference evidence="1" key="1">
    <citation type="submission" date="2021-03" db="EMBL/GenBank/DDBJ databases">
        <authorList>
            <person name="Tran Van P."/>
        </authorList>
    </citation>
    <scope>NUCLEOTIDE SEQUENCE</scope>
</reference>
<organism evidence="1 2">
    <name type="scientific">Timema podura</name>
    <name type="common">Walking stick</name>
    <dbReference type="NCBI Taxonomy" id="61482"/>
    <lineage>
        <taxon>Eukaryota</taxon>
        <taxon>Metazoa</taxon>
        <taxon>Ecdysozoa</taxon>
        <taxon>Arthropoda</taxon>
        <taxon>Hexapoda</taxon>
        <taxon>Insecta</taxon>
        <taxon>Pterygota</taxon>
        <taxon>Neoptera</taxon>
        <taxon>Polyneoptera</taxon>
        <taxon>Phasmatodea</taxon>
        <taxon>Timematodea</taxon>
        <taxon>Timematoidea</taxon>
        <taxon>Timematidae</taxon>
        <taxon>Timema</taxon>
    </lineage>
</organism>
<gene>
    <name evidence="1" type="ORF">TPAB3V08_LOCUS4501</name>
</gene>
<name>A0ABN7NPB9_TIMPD</name>
<sequence length="92" mass="9673">MSVKGAGNAWVTLVTNDSYALGALVLANSLIRANTIHNLVVLVTPGVTSSMSIENKVFSINVIFYPVECSNNQGKELSPLSAIPASAISLRL</sequence>
<comment type="caution">
    <text evidence="1">The sequence shown here is derived from an EMBL/GenBank/DDBJ whole genome shotgun (WGS) entry which is preliminary data.</text>
</comment>
<dbReference type="Proteomes" id="UP001153148">
    <property type="component" value="Unassembled WGS sequence"/>
</dbReference>
<evidence type="ECO:0000313" key="1">
    <source>
        <dbReference type="EMBL" id="CAG2057523.1"/>
    </source>
</evidence>
<keyword evidence="2" id="KW-1185">Reference proteome</keyword>
<accession>A0ABN7NPB9</accession>
<dbReference type="InterPro" id="IPR029044">
    <property type="entry name" value="Nucleotide-diphossugar_trans"/>
</dbReference>